<keyword evidence="2" id="KW-0175">Coiled coil</keyword>
<dbReference type="SUPFAM" id="SSF48403">
    <property type="entry name" value="Ankyrin repeat"/>
    <property type="match status" value="1"/>
</dbReference>
<evidence type="ECO:0000256" key="2">
    <source>
        <dbReference type="SAM" id="Coils"/>
    </source>
</evidence>
<dbReference type="SMART" id="SM00248">
    <property type="entry name" value="ANK"/>
    <property type="match status" value="3"/>
</dbReference>
<feature type="compositionally biased region" description="Basic residues" evidence="3">
    <location>
        <begin position="85"/>
        <end position="94"/>
    </location>
</feature>
<dbReference type="RefSeq" id="XP_013754854.1">
    <property type="nucleotide sequence ID" value="XM_013899400.1"/>
</dbReference>
<feature type="coiled-coil region" evidence="2">
    <location>
        <begin position="299"/>
        <end position="455"/>
    </location>
</feature>
<dbReference type="Proteomes" id="UP000054408">
    <property type="component" value="Unassembled WGS sequence"/>
</dbReference>
<dbReference type="Gene3D" id="1.25.40.20">
    <property type="entry name" value="Ankyrin repeat-containing domain"/>
    <property type="match status" value="1"/>
</dbReference>
<dbReference type="Pfam" id="PF12796">
    <property type="entry name" value="Ank_2"/>
    <property type="match status" value="1"/>
</dbReference>
<dbReference type="PROSITE" id="PS50297">
    <property type="entry name" value="ANK_REP_REGION"/>
    <property type="match status" value="1"/>
</dbReference>
<evidence type="ECO:0000256" key="1">
    <source>
        <dbReference type="PROSITE-ProRule" id="PRU00023"/>
    </source>
</evidence>
<dbReference type="InterPro" id="IPR050972">
    <property type="entry name" value="SDr-like"/>
</dbReference>
<proteinExistence type="predicted"/>
<sequence length="899" mass="94800">MLLCKECKRRLSQRDFNKRQLNKRKNKQQPTCIECLEQLKNGGSTANNGDTAAPASSAAAAEPVAASSSKKSSSGSAAKASTKARALKPSRARPGRGVANKVDAFVHATLTKLARAHATWHSLLANHQFAAFERCAVRYGPLTFRFPLILMHAFSLLGEATSPEEIDQLNRDSWKALVAALKNIHAWCPSYTDAIDELQASLDKLASDEDVYAMFPQLDTLPTKSHVMNVLNNWGFSVSRGHALSGIRVFFSLALVFSRVIPSEAWASLSWPGEVGEASDGTVDPLVHAELVAIRVSVEAEAEAQARAAQEKAVRLAAEAEAARIARIEAEAKAATENDAKAAARDAAAAEAKAVTRAKAAAAAAEEAVTADMKAKAEAEARAAAEADARAKAEAEARAKAEAEAAEAKAAASAAEAKAAAAAAEAEAKAAAKMQAELEVEAQSAAEAKAAAEAEAKAKDFATKNKMCTVCKEVKHKSKFSRSQWSKSSRKCLDCVAQVQLYLNVFKGVRLTNAMNMFSKLSLADAVTAGKAALKAAANEKSPFTIYQRIISSSWDMSQDSTVRSARTDNGYNAMHAAAVSGNVRYVKALADMGVRLDVVSKSGITPLVLAFFNVVTEAGNREAVDVLLTMLELGPKCGGDIHTACIDCGGAKVSLVELAFALFQANLASVLTQYVVAPPLYTEEQSSSLATTVFTTRWAIQLRISIAALRIPVSKLLAKIQVLPDWQTALADCVAQHYELLSTLLTSVESSPAEFQPQPVALAESEYAVDLFVLAFKLTAALAFPHAQLGRADLFSSVVSAGEVTAAEAVAVVMAGLGIAVETMTELPNGANMSIVSRAVISGSPDMVKYILELPGVDLSMTDAFGSPAAFAKGVSMEAEVKDAMLAELSAASASAST</sequence>
<evidence type="ECO:0000313" key="5">
    <source>
        <dbReference type="Proteomes" id="UP000054408"/>
    </source>
</evidence>
<dbReference type="PANTHER" id="PTHR34403:SF16">
    <property type="entry name" value="GLYCINE, ALANINE AND ASPARAGINE-RICH PROTEIN-LIKE"/>
    <property type="match status" value="1"/>
</dbReference>
<dbReference type="GeneID" id="25567657"/>
<keyword evidence="1" id="KW-0040">ANK repeat</keyword>
<name>A0A0L0DKX0_THETB</name>
<organism evidence="4 5">
    <name type="scientific">Thecamonas trahens ATCC 50062</name>
    <dbReference type="NCBI Taxonomy" id="461836"/>
    <lineage>
        <taxon>Eukaryota</taxon>
        <taxon>Apusozoa</taxon>
        <taxon>Apusomonadida</taxon>
        <taxon>Apusomonadidae</taxon>
        <taxon>Thecamonas</taxon>
    </lineage>
</organism>
<feature type="region of interest" description="Disordered" evidence="3">
    <location>
        <begin position="63"/>
        <end position="96"/>
    </location>
</feature>
<protein>
    <submittedName>
        <fullName evidence="4">Uncharacterized protein</fullName>
    </submittedName>
</protein>
<dbReference type="EMBL" id="GL349477">
    <property type="protein sequence ID" value="KNC52962.1"/>
    <property type="molecule type" value="Genomic_DNA"/>
</dbReference>
<dbReference type="PANTHER" id="PTHR34403">
    <property type="entry name" value="TOL-PAL SYSTEM PROTEIN TOLA"/>
    <property type="match status" value="1"/>
</dbReference>
<keyword evidence="5" id="KW-1185">Reference proteome</keyword>
<dbReference type="PROSITE" id="PS50088">
    <property type="entry name" value="ANK_REPEAT"/>
    <property type="match status" value="1"/>
</dbReference>
<accession>A0A0L0DKX0</accession>
<dbReference type="AlphaFoldDB" id="A0A0L0DKX0"/>
<feature type="compositionally biased region" description="Low complexity" evidence="3">
    <location>
        <begin position="63"/>
        <end position="84"/>
    </location>
</feature>
<dbReference type="InterPro" id="IPR002110">
    <property type="entry name" value="Ankyrin_rpt"/>
</dbReference>
<gene>
    <name evidence="4" type="ORF">AMSG_09133</name>
</gene>
<evidence type="ECO:0000313" key="4">
    <source>
        <dbReference type="EMBL" id="KNC52962.1"/>
    </source>
</evidence>
<evidence type="ECO:0000256" key="3">
    <source>
        <dbReference type="SAM" id="MobiDB-lite"/>
    </source>
</evidence>
<reference evidence="4 5" key="1">
    <citation type="submission" date="2010-05" db="EMBL/GenBank/DDBJ databases">
        <title>The Genome Sequence of Thecamonas trahens ATCC 50062.</title>
        <authorList>
            <consortium name="The Broad Institute Genome Sequencing Platform"/>
            <person name="Russ C."/>
            <person name="Cuomo C."/>
            <person name="Shea T."/>
            <person name="Young S.K."/>
            <person name="Zeng Q."/>
            <person name="Koehrsen M."/>
            <person name="Haas B."/>
            <person name="Borodovsky M."/>
            <person name="Guigo R."/>
            <person name="Alvarado L."/>
            <person name="Berlin A."/>
            <person name="Bochicchio J."/>
            <person name="Borenstein D."/>
            <person name="Chapman S."/>
            <person name="Chen Z."/>
            <person name="Freedman E."/>
            <person name="Gellesch M."/>
            <person name="Goldberg J."/>
            <person name="Griggs A."/>
            <person name="Gujja S."/>
            <person name="Heilman E."/>
            <person name="Heiman D."/>
            <person name="Hepburn T."/>
            <person name="Howarth C."/>
            <person name="Jen D."/>
            <person name="Larson L."/>
            <person name="Mehta T."/>
            <person name="Park D."/>
            <person name="Pearson M."/>
            <person name="Roberts A."/>
            <person name="Saif S."/>
            <person name="Shenoy N."/>
            <person name="Sisk P."/>
            <person name="Stolte C."/>
            <person name="Sykes S."/>
            <person name="Thomson T."/>
            <person name="Walk T."/>
            <person name="White J."/>
            <person name="Yandava C."/>
            <person name="Burger G."/>
            <person name="Gray M.W."/>
            <person name="Holland P.W.H."/>
            <person name="King N."/>
            <person name="Lang F.B.F."/>
            <person name="Roger A.J."/>
            <person name="Ruiz-Trillo I."/>
            <person name="Lander E."/>
            <person name="Nusbaum C."/>
        </authorList>
    </citation>
    <scope>NUCLEOTIDE SEQUENCE [LARGE SCALE GENOMIC DNA]</scope>
    <source>
        <strain evidence="4 5">ATCC 50062</strain>
    </source>
</reference>
<feature type="repeat" description="ANK" evidence="1">
    <location>
        <begin position="570"/>
        <end position="602"/>
    </location>
</feature>
<dbReference type="InterPro" id="IPR036770">
    <property type="entry name" value="Ankyrin_rpt-contain_sf"/>
</dbReference>